<gene>
    <name evidence="2" type="ORF">BU14_0079s0004</name>
</gene>
<proteinExistence type="predicted"/>
<accession>A0A1X6PEV3</accession>
<organism evidence="2 3">
    <name type="scientific">Porphyra umbilicalis</name>
    <name type="common">Purple laver</name>
    <name type="synonym">Red alga</name>
    <dbReference type="NCBI Taxonomy" id="2786"/>
    <lineage>
        <taxon>Eukaryota</taxon>
        <taxon>Rhodophyta</taxon>
        <taxon>Bangiophyceae</taxon>
        <taxon>Bangiales</taxon>
        <taxon>Bangiaceae</taxon>
        <taxon>Porphyra</taxon>
    </lineage>
</organism>
<evidence type="ECO:0000313" key="3">
    <source>
        <dbReference type="Proteomes" id="UP000218209"/>
    </source>
</evidence>
<evidence type="ECO:0000256" key="1">
    <source>
        <dbReference type="SAM" id="SignalP"/>
    </source>
</evidence>
<feature type="signal peptide" evidence="1">
    <location>
        <begin position="1"/>
        <end position="18"/>
    </location>
</feature>
<evidence type="ECO:0000313" key="2">
    <source>
        <dbReference type="EMBL" id="OSX79360.1"/>
    </source>
</evidence>
<dbReference type="EMBL" id="KV918792">
    <property type="protein sequence ID" value="OSX79360.1"/>
    <property type="molecule type" value="Genomic_DNA"/>
</dbReference>
<feature type="chain" id="PRO_5012552809" evidence="1">
    <location>
        <begin position="19"/>
        <end position="359"/>
    </location>
</feature>
<sequence length="359" mass="39004">MSCDRCSAAAAPLLLSTSLRVLYFWSDDLSCCRVAAVALSTSQTCLKRSLIAFSFAVGARTRSAGSAPGSSKPTPISTARKVLAEMLSAAPLGLIRSRITRRTLSPRTMYAAFTAAMFSGPRSATFSNRSFSAARLPYPTQMESAATHLCLPSSPTQRLHENSAGCKSVVMRLRPAMATSRSDRPLRGLLQRAMVPAASSRRDARSHIVADVVKASPKVALFAMDRTQTAVAALIQDSSTMWCSRPSCATRFLQEEHLARCTVMEQIPWCRRSPRCASSRRSFRDSCCAACTHCSAWTQPPRTAFPRWPAGTPRRFHAQPHDNRTEVGAATIPTSPSETWCPATASLSHPLMVLHSRGL</sequence>
<keyword evidence="3" id="KW-1185">Reference proteome</keyword>
<reference evidence="2 3" key="1">
    <citation type="submission" date="2017-03" db="EMBL/GenBank/DDBJ databases">
        <title>WGS assembly of Porphyra umbilicalis.</title>
        <authorList>
            <person name="Brawley S.H."/>
            <person name="Blouin N.A."/>
            <person name="Ficko-Blean E."/>
            <person name="Wheeler G.L."/>
            <person name="Lohr M."/>
            <person name="Goodson H.V."/>
            <person name="Jenkins J.W."/>
            <person name="Blaby-Haas C.E."/>
            <person name="Helliwell K.E."/>
            <person name="Chan C."/>
            <person name="Marriage T."/>
            <person name="Bhattacharya D."/>
            <person name="Klein A.S."/>
            <person name="Badis Y."/>
            <person name="Brodie J."/>
            <person name="Cao Y."/>
            <person name="Collen J."/>
            <person name="Dittami S.M."/>
            <person name="Gachon C.M."/>
            <person name="Green B.R."/>
            <person name="Karpowicz S."/>
            <person name="Kim J.W."/>
            <person name="Kudahl U."/>
            <person name="Lin S."/>
            <person name="Michel G."/>
            <person name="Mittag M."/>
            <person name="Olson B.J."/>
            <person name="Pangilinan J."/>
            <person name="Peng Y."/>
            <person name="Qiu H."/>
            <person name="Shu S."/>
            <person name="Singer J.T."/>
            <person name="Smith A.G."/>
            <person name="Sprecher B.N."/>
            <person name="Wagner V."/>
            <person name="Wang W."/>
            <person name="Wang Z.-Y."/>
            <person name="Yan J."/>
            <person name="Yarish C."/>
            <person name="Zoeuner-Riek S."/>
            <person name="Zhuang Y."/>
            <person name="Zou Y."/>
            <person name="Lindquist E.A."/>
            <person name="Grimwood J."/>
            <person name="Barry K."/>
            <person name="Rokhsar D.S."/>
            <person name="Schmutz J."/>
            <person name="Stiller J.W."/>
            <person name="Grossman A.R."/>
            <person name="Prochnik S.E."/>
        </authorList>
    </citation>
    <scope>NUCLEOTIDE SEQUENCE [LARGE SCALE GENOMIC DNA]</scope>
    <source>
        <strain evidence="2">4086291</strain>
    </source>
</reference>
<dbReference type="AlphaFoldDB" id="A0A1X6PEV3"/>
<keyword evidence="1" id="KW-0732">Signal</keyword>
<name>A0A1X6PEV3_PORUM</name>
<protein>
    <submittedName>
        <fullName evidence="2">Uncharacterized protein</fullName>
    </submittedName>
</protein>
<dbReference type="Proteomes" id="UP000218209">
    <property type="component" value="Unassembled WGS sequence"/>
</dbReference>